<dbReference type="EMBL" id="VYKL01000019">
    <property type="protein sequence ID" value="KAA9023568.1"/>
    <property type="molecule type" value="Genomic_DNA"/>
</dbReference>
<organism evidence="1 2">
    <name type="scientific">Niallia endozanthoxylica</name>
    <dbReference type="NCBI Taxonomy" id="2036016"/>
    <lineage>
        <taxon>Bacteria</taxon>
        <taxon>Bacillati</taxon>
        <taxon>Bacillota</taxon>
        <taxon>Bacilli</taxon>
        <taxon>Bacillales</taxon>
        <taxon>Bacillaceae</taxon>
        <taxon>Niallia</taxon>
    </lineage>
</organism>
<keyword evidence="2" id="KW-1185">Reference proteome</keyword>
<name>A0A5J5HT79_9BACI</name>
<protein>
    <submittedName>
        <fullName evidence="1">Uncharacterized protein</fullName>
    </submittedName>
</protein>
<sequence length="110" mass="12993">MKVVKSEIETINVQVDIEMWKKIETRVFHLQRKGEKRFDIKQKKLRKISKAAWGRELFHLGVSIPNTIDMLIRLEEKYGADNVEKVVCSLEPFFDSIFGIERKENDKISQ</sequence>
<comment type="caution">
    <text evidence="1">The sequence shown here is derived from an EMBL/GenBank/DDBJ whole genome shotgun (WGS) entry which is preliminary data.</text>
</comment>
<evidence type="ECO:0000313" key="2">
    <source>
        <dbReference type="Proteomes" id="UP000326671"/>
    </source>
</evidence>
<dbReference type="RefSeq" id="WP_150440445.1">
    <property type="nucleotide sequence ID" value="NZ_VYKL01000019.1"/>
</dbReference>
<proteinExistence type="predicted"/>
<reference evidence="1 2" key="1">
    <citation type="submission" date="2019-09" db="EMBL/GenBank/DDBJ databases">
        <title>Whole genome sequences of isolates from the Mars Exploration Rovers.</title>
        <authorList>
            <person name="Seuylemezian A."/>
            <person name="Vaishampayan P."/>
        </authorList>
    </citation>
    <scope>NUCLEOTIDE SEQUENCE [LARGE SCALE GENOMIC DNA]</scope>
    <source>
        <strain evidence="1 2">MER_TA_151</strain>
    </source>
</reference>
<dbReference type="AlphaFoldDB" id="A0A5J5HT79"/>
<gene>
    <name evidence="1" type="ORF">F4V44_12945</name>
</gene>
<accession>A0A5J5HT79</accession>
<dbReference type="Proteomes" id="UP000326671">
    <property type="component" value="Unassembled WGS sequence"/>
</dbReference>
<evidence type="ECO:0000313" key="1">
    <source>
        <dbReference type="EMBL" id="KAA9023568.1"/>
    </source>
</evidence>